<organism evidence="2 3">
    <name type="scientific">Actinorhabdospora filicis</name>
    <dbReference type="NCBI Taxonomy" id="1785913"/>
    <lineage>
        <taxon>Bacteria</taxon>
        <taxon>Bacillati</taxon>
        <taxon>Actinomycetota</taxon>
        <taxon>Actinomycetes</taxon>
        <taxon>Micromonosporales</taxon>
        <taxon>Micromonosporaceae</taxon>
        <taxon>Actinorhabdospora</taxon>
    </lineage>
</organism>
<dbReference type="AlphaFoldDB" id="A0A9W6W7Y3"/>
<protein>
    <submittedName>
        <fullName evidence="2">Uncharacterized protein</fullName>
    </submittedName>
</protein>
<accession>A0A9W6W7Y3</accession>
<feature type="region of interest" description="Disordered" evidence="1">
    <location>
        <begin position="1"/>
        <end position="26"/>
    </location>
</feature>
<name>A0A9W6W7Y3_9ACTN</name>
<evidence type="ECO:0000256" key="1">
    <source>
        <dbReference type="SAM" id="MobiDB-lite"/>
    </source>
</evidence>
<evidence type="ECO:0000313" key="2">
    <source>
        <dbReference type="EMBL" id="GLZ76403.1"/>
    </source>
</evidence>
<proteinExistence type="predicted"/>
<dbReference type="EMBL" id="BSTX01000001">
    <property type="protein sequence ID" value="GLZ76403.1"/>
    <property type="molecule type" value="Genomic_DNA"/>
</dbReference>
<sequence length="413" mass="44404">MIPMRLRATAPTHRPAARGGPEESSLDAASALQSRIGNRAFGDLVARNPVPTVQRWIFIAGTQVGRRDARLDATTRPLARDRKVRDYVDDAEMNAHASGTTDYLGHLPGPTSRNTWVRFSPTGVNLLGENHTQVTLEQVAPAVGSTNFTYEPFSRDVVGGATATAMDTETSGRMTRMGVGGGNQRDHGGESVFPKLAYNMEALTPYFSGASPVSELRRRNGYFGQPAQRYLKVTWAHAKDVALEVAMLQATAQAVPPAKQALATVVANHRAALEPYITGLAVDGWLGDTLDTRRNRALLPALLDLANAFMPVMIARAGADPGLSSAQQTALGGMPTGTHAERGAMFSAWRNMHFEQALTDAVANGVRYQGMGMAHLAHLQSQGLPGGTHPFDMTAADIQGFERATARLRRIAR</sequence>
<evidence type="ECO:0000313" key="3">
    <source>
        <dbReference type="Proteomes" id="UP001165079"/>
    </source>
</evidence>
<comment type="caution">
    <text evidence="2">The sequence shown here is derived from an EMBL/GenBank/DDBJ whole genome shotgun (WGS) entry which is preliminary data.</text>
</comment>
<reference evidence="2" key="1">
    <citation type="submission" date="2023-03" db="EMBL/GenBank/DDBJ databases">
        <title>Actinorhabdospora filicis NBRC 111898.</title>
        <authorList>
            <person name="Ichikawa N."/>
            <person name="Sato H."/>
            <person name="Tonouchi N."/>
        </authorList>
    </citation>
    <scope>NUCLEOTIDE SEQUENCE</scope>
    <source>
        <strain evidence="2">NBRC 111898</strain>
    </source>
</reference>
<keyword evidence="3" id="KW-1185">Reference proteome</keyword>
<dbReference type="Proteomes" id="UP001165079">
    <property type="component" value="Unassembled WGS sequence"/>
</dbReference>
<feature type="compositionally biased region" description="Low complexity" evidence="1">
    <location>
        <begin position="1"/>
        <end position="18"/>
    </location>
</feature>
<gene>
    <name evidence="2" type="ORF">Afil01_12100</name>
</gene>